<reference evidence="5" key="1">
    <citation type="journal article" date="2019" name="Int. J. Syst. Evol. Microbiol.">
        <title>The Global Catalogue of Microorganisms (GCM) 10K type strain sequencing project: providing services to taxonomists for standard genome sequencing and annotation.</title>
        <authorList>
            <consortium name="The Broad Institute Genomics Platform"/>
            <consortium name="The Broad Institute Genome Sequencing Center for Infectious Disease"/>
            <person name="Wu L."/>
            <person name="Ma J."/>
        </authorList>
    </citation>
    <scope>NUCLEOTIDE SEQUENCE [LARGE SCALE GENOMIC DNA]</scope>
    <source>
        <strain evidence="5">CGMCC 1.3240</strain>
    </source>
</reference>
<gene>
    <name evidence="4" type="ORF">ACFPYJ_18335</name>
</gene>
<comment type="caution">
    <text evidence="4">The sequence shown here is derived from an EMBL/GenBank/DDBJ whole genome shotgun (WGS) entry which is preliminary data.</text>
</comment>
<dbReference type="SUPFAM" id="SSF53335">
    <property type="entry name" value="S-adenosyl-L-methionine-dependent methyltransferases"/>
    <property type="match status" value="1"/>
</dbReference>
<protein>
    <submittedName>
        <fullName evidence="4">Class I SAM-dependent methyltransferase</fullName>
        <ecNumber evidence="4">2.1.1.222</ecNumber>
        <ecNumber evidence="4">2.1.1.64</ecNumber>
    </submittedName>
</protein>
<dbReference type="InterPro" id="IPR041698">
    <property type="entry name" value="Methyltransf_25"/>
</dbReference>
<dbReference type="GO" id="GO:0102208">
    <property type="term" value="F:2-polyprenyl-6-hydroxyphenol methylase activity"/>
    <property type="evidence" value="ECO:0007669"/>
    <property type="project" value="UniProtKB-EC"/>
</dbReference>
<dbReference type="Gene3D" id="3.40.50.150">
    <property type="entry name" value="Vaccinia Virus protein VP39"/>
    <property type="match status" value="1"/>
</dbReference>
<dbReference type="GO" id="GO:0032259">
    <property type="term" value="P:methylation"/>
    <property type="evidence" value="ECO:0007669"/>
    <property type="project" value="UniProtKB-KW"/>
</dbReference>
<evidence type="ECO:0000259" key="3">
    <source>
        <dbReference type="Pfam" id="PF13649"/>
    </source>
</evidence>
<proteinExistence type="predicted"/>
<dbReference type="InterPro" id="IPR029063">
    <property type="entry name" value="SAM-dependent_MTases_sf"/>
</dbReference>
<dbReference type="Pfam" id="PF13649">
    <property type="entry name" value="Methyltransf_25"/>
    <property type="match status" value="1"/>
</dbReference>
<dbReference type="EMBL" id="JBHSOW010000066">
    <property type="protein sequence ID" value="MFC5651028.1"/>
    <property type="molecule type" value="Genomic_DNA"/>
</dbReference>
<dbReference type="CDD" id="cd02440">
    <property type="entry name" value="AdoMet_MTases"/>
    <property type="match status" value="1"/>
</dbReference>
<dbReference type="Gene3D" id="2.20.25.110">
    <property type="entry name" value="S-adenosyl-L-methionine-dependent methyltransferases"/>
    <property type="match status" value="1"/>
</dbReference>
<feature type="domain" description="Methyltransferase" evidence="3">
    <location>
        <begin position="53"/>
        <end position="144"/>
    </location>
</feature>
<sequence length="266" mass="30247">MKDSVLAFYDDLAEAYHLIFVDWKQAISWQGEILDKIIRSKLTNSNSDPTSLLDCSCGIGTQAIGLAKHGYNVTATDISPAAVVRAEQEAAAFGVNIDFGIADFRSLEKDVSGSFEVVLSADNAIPHLLTDEDLYSAARNLYAKTDHEGVLIITIRNYDDLIKDKPRSTEPRVYDKGKRIVFQIWDWAEDAKTYWTNQFILQEIDGEWKTRQNKTQYRALLRDEFSHILSAVGFTDIEWLMPAESGYYQPIVIARKQNEEDNHESR</sequence>
<evidence type="ECO:0000313" key="5">
    <source>
        <dbReference type="Proteomes" id="UP001596047"/>
    </source>
</evidence>
<dbReference type="Proteomes" id="UP001596047">
    <property type="component" value="Unassembled WGS sequence"/>
</dbReference>
<organism evidence="4 5">
    <name type="scientific">Paenibacillus solisilvae</name>
    <dbReference type="NCBI Taxonomy" id="2486751"/>
    <lineage>
        <taxon>Bacteria</taxon>
        <taxon>Bacillati</taxon>
        <taxon>Bacillota</taxon>
        <taxon>Bacilli</taxon>
        <taxon>Bacillales</taxon>
        <taxon>Paenibacillaceae</taxon>
        <taxon>Paenibacillus</taxon>
    </lineage>
</organism>
<keyword evidence="5" id="KW-1185">Reference proteome</keyword>
<accession>A0ABW0VYQ9</accession>
<evidence type="ECO:0000256" key="1">
    <source>
        <dbReference type="ARBA" id="ARBA00022603"/>
    </source>
</evidence>
<keyword evidence="1 4" id="KW-0489">Methyltransferase</keyword>
<dbReference type="RefSeq" id="WP_379189623.1">
    <property type="nucleotide sequence ID" value="NZ_JBHSOW010000066.1"/>
</dbReference>
<evidence type="ECO:0000256" key="2">
    <source>
        <dbReference type="ARBA" id="ARBA00022679"/>
    </source>
</evidence>
<dbReference type="EC" id="2.1.1.64" evidence="4"/>
<dbReference type="GO" id="GO:0061542">
    <property type="term" value="F:3-demethylubiquinol 3-O-methyltransferase activity"/>
    <property type="evidence" value="ECO:0007669"/>
    <property type="project" value="UniProtKB-EC"/>
</dbReference>
<keyword evidence="2 4" id="KW-0808">Transferase</keyword>
<dbReference type="EC" id="2.1.1.222" evidence="4"/>
<evidence type="ECO:0000313" key="4">
    <source>
        <dbReference type="EMBL" id="MFC5651028.1"/>
    </source>
</evidence>
<dbReference type="PANTHER" id="PTHR43861">
    <property type="entry name" value="TRANS-ACONITATE 2-METHYLTRANSFERASE-RELATED"/>
    <property type="match status" value="1"/>
</dbReference>
<dbReference type="PANTHER" id="PTHR43861:SF1">
    <property type="entry name" value="TRANS-ACONITATE 2-METHYLTRANSFERASE"/>
    <property type="match status" value="1"/>
</dbReference>
<name>A0ABW0VYQ9_9BACL</name>